<dbReference type="Gene3D" id="1.10.3130.20">
    <property type="entry name" value="Phycobilisome linker domain"/>
    <property type="match status" value="1"/>
</dbReference>
<evidence type="ECO:0000256" key="1">
    <source>
        <dbReference type="ARBA" id="ARBA00022729"/>
    </source>
</evidence>
<organism evidence="5 6">
    <name type="scientific">Duganella callida</name>
    <dbReference type="NCBI Taxonomy" id="2561932"/>
    <lineage>
        <taxon>Bacteria</taxon>
        <taxon>Pseudomonadati</taxon>
        <taxon>Pseudomonadota</taxon>
        <taxon>Betaproteobacteria</taxon>
        <taxon>Burkholderiales</taxon>
        <taxon>Oxalobacteraceae</taxon>
        <taxon>Telluria group</taxon>
        <taxon>Duganella</taxon>
    </lineage>
</organism>
<dbReference type="Proteomes" id="UP000297729">
    <property type="component" value="Unassembled WGS sequence"/>
</dbReference>
<dbReference type="InterPro" id="IPR025282">
    <property type="entry name" value="DUF4214"/>
</dbReference>
<dbReference type="SUPFAM" id="SSF89260">
    <property type="entry name" value="Collagen-binding domain"/>
    <property type="match status" value="1"/>
</dbReference>
<evidence type="ECO:0000313" key="5">
    <source>
        <dbReference type="EMBL" id="TFW13307.1"/>
    </source>
</evidence>
<proteinExistence type="predicted"/>
<gene>
    <name evidence="5" type="ORF">E4L98_29350</name>
</gene>
<dbReference type="InterPro" id="IPR032812">
    <property type="entry name" value="SbsA_Ig"/>
</dbReference>
<keyword evidence="6" id="KW-1185">Reference proteome</keyword>
<feature type="domain" description="DUF4214" evidence="4">
    <location>
        <begin position="1046"/>
        <end position="1115"/>
    </location>
</feature>
<dbReference type="Gene3D" id="2.60.120.380">
    <property type="match status" value="7"/>
</dbReference>
<dbReference type="EMBL" id="SPVG01000276">
    <property type="protein sequence ID" value="TFW13307.1"/>
    <property type="molecule type" value="Genomic_DNA"/>
</dbReference>
<comment type="caution">
    <text evidence="5">The sequence shown here is derived from an EMBL/GenBank/DDBJ whole genome shotgun (WGS) entry which is preliminary data.</text>
</comment>
<dbReference type="InterPro" id="IPR038255">
    <property type="entry name" value="PBS_linker_sf"/>
</dbReference>
<dbReference type="InterPro" id="IPR014755">
    <property type="entry name" value="Cu-Rt/internalin_Ig-like"/>
</dbReference>
<dbReference type="Gene3D" id="2.60.40.1220">
    <property type="match status" value="1"/>
</dbReference>
<name>A0A4Y9RVH8_9BURK</name>
<evidence type="ECO:0000259" key="2">
    <source>
        <dbReference type="Pfam" id="PF04151"/>
    </source>
</evidence>
<dbReference type="AlphaFoldDB" id="A0A4Y9RVH8"/>
<feature type="domain" description="Peptidase C-terminal archaeal/bacterial" evidence="2">
    <location>
        <begin position="485"/>
        <end position="561"/>
    </location>
</feature>
<dbReference type="Pfam" id="PF04151">
    <property type="entry name" value="PPC"/>
    <property type="match status" value="1"/>
</dbReference>
<evidence type="ECO:0000259" key="3">
    <source>
        <dbReference type="Pfam" id="PF13205"/>
    </source>
</evidence>
<accession>A0A4Y9RVH8</accession>
<keyword evidence="1" id="KW-0732">Signal</keyword>
<dbReference type="Pfam" id="PF13946">
    <property type="entry name" value="DUF4214"/>
    <property type="match status" value="1"/>
</dbReference>
<feature type="domain" description="SbsA Ig-like" evidence="3">
    <location>
        <begin position="821"/>
        <end position="924"/>
    </location>
</feature>
<evidence type="ECO:0000259" key="4">
    <source>
        <dbReference type="Pfam" id="PF13946"/>
    </source>
</evidence>
<evidence type="ECO:0000313" key="6">
    <source>
        <dbReference type="Proteomes" id="UP000297729"/>
    </source>
</evidence>
<protein>
    <submittedName>
        <fullName evidence="5">DUF4214 domain-containing protein</fullName>
    </submittedName>
</protein>
<sequence length="1131" mass="117857">MADDYSATIATTGRLGVGGSARGEFETAYDSDWFKLSLKAGATYILTLSGAASGDGTLPADGSFYFTLMDSKGNNPYGSGTLYSGYAADSMGTLQFTAAVSGDFFVVASAYSALGSYTLRARTPAADDYSDNSSTRATLQSGVASAAVFEQVNDVDWFKFHAEKGQIIVFDAGGVAAANGGAYRTVYDGAGGIRAFVTNDPFKVAESGDYYLAVSASGRLGAYTQTLQVITDDYADNNSTTGQLSAGGQAYGVIDYNGDVDRFKIYLEAGQIYTLSLRPSGAGTFTLALRDPDTGYPVATSSYYGGADTPTFRYQATVSGLYSVDVSGSSTARPGYTLLASAGEPDDFGGTRDTATTLDLNAPVSGRVQASSDVDMFKLDLQAGVTYLFELANATSQLTLSSQLSDSAGAILTSLSYGSKSYSYTPGKTGSYYISASYTYATDTAIAYTLTASAPQDDYAANAAGAGRLAVGGSATGALEAGGGDRDWFAVTLNAGGYYWFKLDGSNEKGGTLSYYPNVYLKLYDSSGKLLATSSASYSATAGILDYKAAARGTYYVEVSAPGNSGSYTVKAQLGTPDDYGSDKAHASVIQAGVSLKGALELPTDMDVFKLGTVAGMSYIVELTPDPENGSLRSYGNLSISDGQSGVALRTGSGSYDKIYGVFDATQGGDYYLSFSSWNVTGAYTLKVSAAGIDDYAATSATSAAIDPNRPAHGTLHVSDDHDWIKVHLDAGRTYVFDLQGKYSGGGTLDTNGAVLTLMNDNNGALATSAIPTNAGAGVDPRIQYVASTTGDFYLDVHNNYGVTAGSIGTYTVREVQANLDTTGPRLLASSVAAGSTTASPATKIVLTFDETVMIGSGITLTDSTGAVVKGNYATEVAVAGNTVTFDPHAYLIPGATYLLNLPQGSVVDLAGNPAAASLSFSFTVTPPVGSGTAGNDYLPGGGGVTLDGGAGIDTVFYQQAWYYYDITRNTDGSLAVRSYESGKTDTLTNVERLLFSNTARAFDVDGTGGQAYRMYQSAFNRTPDNAGLGLWISNMDKGMSLSQVAAYFIASDEFIKRYGAAPSDTGFVTLLYKNVLHRDPEAAGLAHWLDQLHGSLSREDALVAFSESNENHTNVASIIGKGFDYTLYGS</sequence>
<reference evidence="5 6" key="1">
    <citation type="submission" date="2019-03" db="EMBL/GenBank/DDBJ databases">
        <title>Draft Genome Sequence of Duganella callidus sp. nov., a Novel Duganella Species Isolated from Cultivated Soil.</title>
        <authorList>
            <person name="Raths R."/>
            <person name="Peta V."/>
            <person name="Bucking H."/>
        </authorList>
    </citation>
    <scope>NUCLEOTIDE SEQUENCE [LARGE SCALE GENOMIC DNA]</scope>
    <source>
        <strain evidence="5 6">DN04</strain>
    </source>
</reference>
<dbReference type="Pfam" id="PF13205">
    <property type="entry name" value="Big_5"/>
    <property type="match status" value="1"/>
</dbReference>
<dbReference type="OrthoDB" id="480426at2"/>
<dbReference type="InterPro" id="IPR007280">
    <property type="entry name" value="Peptidase_C_arc/bac"/>
</dbReference>
<dbReference type="RefSeq" id="WP_135205077.1">
    <property type="nucleotide sequence ID" value="NZ_SPVG01000276.1"/>
</dbReference>